<feature type="compositionally biased region" description="Basic and acidic residues" evidence="6">
    <location>
        <begin position="1201"/>
        <end position="1259"/>
    </location>
</feature>
<dbReference type="Pfam" id="PF07645">
    <property type="entry name" value="EGF_CA"/>
    <property type="match status" value="3"/>
</dbReference>
<dbReference type="SUPFAM" id="SSF57184">
    <property type="entry name" value="Growth factor receptor domain"/>
    <property type="match status" value="1"/>
</dbReference>
<protein>
    <submittedName>
        <fullName evidence="9">Uncharacterized protein LOC101847898</fullName>
    </submittedName>
</protein>
<feature type="compositionally biased region" description="Polar residues" evidence="6">
    <location>
        <begin position="1473"/>
        <end position="1484"/>
    </location>
</feature>
<evidence type="ECO:0000313" key="9">
    <source>
        <dbReference type="RefSeq" id="XP_005106845.3"/>
    </source>
</evidence>
<feature type="region of interest" description="Disordered" evidence="6">
    <location>
        <begin position="1924"/>
        <end position="1977"/>
    </location>
</feature>
<feature type="region of interest" description="Disordered" evidence="6">
    <location>
        <begin position="1743"/>
        <end position="1769"/>
    </location>
</feature>
<feature type="compositionally biased region" description="Basic and acidic residues" evidence="6">
    <location>
        <begin position="870"/>
        <end position="880"/>
    </location>
</feature>
<evidence type="ECO:0000256" key="3">
    <source>
        <dbReference type="ARBA" id="ARBA00022737"/>
    </source>
</evidence>
<feature type="compositionally biased region" description="Basic and acidic residues" evidence="6">
    <location>
        <begin position="1180"/>
        <end position="1194"/>
    </location>
</feature>
<dbReference type="PROSITE" id="PS01187">
    <property type="entry name" value="EGF_CA"/>
    <property type="match status" value="1"/>
</dbReference>
<feature type="region of interest" description="Disordered" evidence="6">
    <location>
        <begin position="649"/>
        <end position="674"/>
    </location>
</feature>
<organism evidence="8 9">
    <name type="scientific">Aplysia californica</name>
    <name type="common">California sea hare</name>
    <dbReference type="NCBI Taxonomy" id="6500"/>
    <lineage>
        <taxon>Eukaryota</taxon>
        <taxon>Metazoa</taxon>
        <taxon>Spiralia</taxon>
        <taxon>Lophotrochozoa</taxon>
        <taxon>Mollusca</taxon>
        <taxon>Gastropoda</taxon>
        <taxon>Heterobranchia</taxon>
        <taxon>Euthyneura</taxon>
        <taxon>Tectipleura</taxon>
        <taxon>Aplysiida</taxon>
        <taxon>Aplysioidea</taxon>
        <taxon>Aplysiidae</taxon>
        <taxon>Aplysia</taxon>
    </lineage>
</organism>
<feature type="disulfide bond" evidence="5">
    <location>
        <begin position="2632"/>
        <end position="2641"/>
    </location>
</feature>
<dbReference type="PANTHER" id="PTHR24050:SF28">
    <property type="entry name" value="UROMODULIN-LIKE"/>
    <property type="match status" value="1"/>
</dbReference>
<keyword evidence="1 5" id="KW-0245">EGF-like domain</keyword>
<feature type="compositionally biased region" description="Basic and acidic residues" evidence="6">
    <location>
        <begin position="447"/>
        <end position="464"/>
    </location>
</feature>
<feature type="region of interest" description="Disordered" evidence="6">
    <location>
        <begin position="699"/>
        <end position="771"/>
    </location>
</feature>
<feature type="region of interest" description="Disordered" evidence="6">
    <location>
        <begin position="447"/>
        <end position="533"/>
    </location>
</feature>
<dbReference type="InterPro" id="IPR018097">
    <property type="entry name" value="EGF_Ca-bd_CS"/>
</dbReference>
<sequence length="2764" mass="311041">MCLIPTCQGKCGALGTCIKPGLCRCQDTSLRPVCPEQAAGLPIDDVMKKSRPGLCQSHRGLCHHHCTDTPDQGFQCSCRRGYKLMANHRSCQRFRPVVDMRRRVWRGMQSVAGRRKGEARKNMRMSHYRKMKERFQDGLKHHKSEMIPEKGIYKSTKTESTPKELESLYSVLNIDDSSSKTSSEESKLSKTQGKQKRLSKDTHVKVSEDSHLKDKDSKTFFMPPNSKTYREENEKDVKSKSYKEGKDRDMLSKFDKEGENEDVISKSSKEEKDYVKSKSHKEQKNEDVSYMWYKAEKDEDVVGKSYTEKKDKDVISKSYEEEKDANMKSKAYEELKDKHVNYKFHKGNKDDVNSKSYKGEKDLKSPTYKEEKDEEMMSKSYKEEKDEEMMSKSYKEEKDEEMMSKSYKEEKKRDVVSESYREEKDEYMKSRAFMKKTDKDMSFKSYKEKGDEVKSYKEEKDKEVMYNSDTEEKDDVKSKSYREEKDDVKSKSYREEKDDVKSKFKREEKVEDVTNKSEKEWRDDMKSKSYKKEKDDVKLKYYKVEKEEDMLYKFHKQGKDEDMKSKSYKEEKEENQKYKPYTEEKDDLKSKSYEEEKEVVKSKSYKEEKDADGMYSSYKEGNDDLKSKSFKENKTYKDENVKFETYKDEKNENVKSKSIKEDKDEVKSLTHKEEKGEHTKFNLYKGGEDTDVLSKAYEERKTDDGMSKFHEEEEHIGEMSKSFNGGKEKGVPPLSSNKMDSKDNEVQKKKKVPSYTFPPSQKLDASHKKLKNESPFPPKLFELASLSLQNHATLKVKDFSQKEKEEIGRISKEEVEINKPAGKKIAAPPLVPGEAVERHSERRHASLGKIKSSMDKNYGASKFKSGFTSKKSESSAHPDKPATIQIDKASYQSAWEKYKDKMMRRRKMPSKSVTKPALKENPPPFGMYKSSVLQPSFKTGPPSRTHVGDGGFEPPILMANPESQKLAVPPIEVEKKAHNSAFDVGKDGKSSEILLKSIEKKGQTESVTLTEAKAVHQEKEKMVKQYFTKRKPQPDNKKSLHTPSDTKNVDAKNEHNFEKGNLQKSFAKEPDTKFSVAKEDKYFKENLKEMAAKLVEEKIAGQADDKAAMWAKEKSSISDHRTTSDKRAPNKDLPVAFKGREMLDVKDIVTGEWDQEKHKMMMKEIKYSDEHDAKYFERKFSDASKQSSEDKMQADDSFLQGEEKQLQSGKHDSKVKEVSHERHVDVEPRNAVVSDEKGSKPEKVSDETKLIFEKSEKELSAASNNLKVSQLSPEQTRQDVGAQRTLRQPEGSENVHREPLDQQNKLQLRAKMLANMRAQFSDPRMASLLTALRKAKSQSNPKFSSKDGEKKNEKYNFDSKKKPSQDRSANGKDLDSSLAAKTSTALFAKPMEESKKEPKKDHGIYDQSKLHPSKFDTDEKVELLFERKSRKEIHPAVGPELSTMQTVAPTEVPPAVPSATVPHKKGSVDKETLQNNSNFPLSEGVSSVSYLEPTSFTMTPKISKDTNHDGVVETEKTVLAPLNVKGVDNSGVKNPSAKQKQYDQVQKKIVGGSFRAPVLSPSEGRLPGLVKESSGISNIPQRPTTNQLITPQKKQTEGTGLENHSSKDAAKNKKQRKTLYDISVKMDHSGPVDIYDRSVDNGRHLEGETHGMGTSKYNNRNDADTLRKVEPPQWSVGQEGAALKEDRLSVGEERETYSNSKKGGQHLRSKDFYEENALPQTGLKTRRGGFEIQIERKLEIVKDPESIVPEDEVPVKKDKETSEDEDESLKHNLNKEADTEVVNKLTEKRALKGNGLPHTFTQDNLNKLKKQEDVSLKSLLHTALPGAKNKLEDAKIQNVVKDPYKHLILSPNKRVQKNKGSRVHRRMKPTPFPLFTKGPKSFNFGGSDSERIVHKQPHFLPTVLGAKQESFGFWEEEIKQDIREDERSDVLSDGDTEGAPGLAGDGNRSRDCRDDHCVDPGDDPSTLSAPDGPRYNRGRRILNQSEIVCPEGYRRALRDKYIVCKPLRGSARGQEEITSQLCPPEEDLVSLSGGRVECVPSVSGPHTCGEGEELIEEAGRRMCKALTSQNLCPPGQELVTVDQGQGYECRYPVEVEEVVKPQSPKLSPKAPSRCPGNQQLIKTPIGPICLPANFATPSPGIDLCPSGMVPHLTSIGVVCQFKEEPPKPIKVSTEAPRVPVGEGPCLPGQTLVQTPEGPYCGFPPDHMTQEMVRECGEDEILVDTRAGLVCKRYDSLTTFENPCPMGQTLIKTRAGEIECTFSNDVSQVPRSSKSQKSTICADGQVLHETSRGFFCQFVDSQGTPFPRCARGLVLAKSSSKFECISVVESQLRCSEGTQLVRRSGVGYFCSSLYRQPRRDPTTVVCHPGEILLVDGDSAVCRSLTDRADLCGPGFKPRSRRDGSIVCAASSKPLLECPEGFYLSVSGGRSECVPSQPHLDLCSDEEFVKLFGNQVNCSAGNLSAILVPCEEGYEVEDVVDDGEEGPLCKLTDYVEVVCEEENSDQHHIPSCRTQSVKSCDQDTTSGSRPGCKELLEMALSGCQPQCASGGRCVDGKCVCPPGVTGGACEEDINECQELPENFCENDCVNTFGSFECTCPFGSTLNNDRRTCKVIDCVPDCLNGGVCEQGTCTCPPGLTGDYCHLDVDECTSGDHHCEALCRNTFGSYGCVCPPGSRLSEDRRTCTNTTCIPECRHGGRCENHVCQCPPGFYGLVCQLDVNECRTDKHNCTHSCTNTYGSYVCSCPSGFVLAEDRRTCVFPGSIHQ</sequence>
<feature type="disulfide bond" evidence="5">
    <location>
        <begin position="2615"/>
        <end position="2625"/>
    </location>
</feature>
<dbReference type="Proteomes" id="UP000694888">
    <property type="component" value="Unplaced"/>
</dbReference>
<evidence type="ECO:0000256" key="6">
    <source>
        <dbReference type="SAM" id="MobiDB-lite"/>
    </source>
</evidence>
<feature type="disulfide bond" evidence="5">
    <location>
        <begin position="2688"/>
        <end position="2698"/>
    </location>
</feature>
<dbReference type="PROSITE" id="PS00022">
    <property type="entry name" value="EGF_1"/>
    <property type="match status" value="3"/>
</dbReference>
<feature type="region of interest" description="Disordered" evidence="6">
    <location>
        <begin position="553"/>
        <end position="626"/>
    </location>
</feature>
<feature type="region of interest" description="Disordered" evidence="6">
    <location>
        <begin position="1451"/>
        <end position="1484"/>
    </location>
</feature>
<feature type="compositionally biased region" description="Polar residues" evidence="6">
    <location>
        <begin position="1574"/>
        <end position="1593"/>
    </location>
</feature>
<evidence type="ECO:0000256" key="4">
    <source>
        <dbReference type="ARBA" id="ARBA00023157"/>
    </source>
</evidence>
<feature type="disulfide bond" evidence="5">
    <location>
        <begin position="2705"/>
        <end position="2714"/>
    </location>
</feature>
<gene>
    <name evidence="9" type="primary">LOC101847898</name>
</gene>
<keyword evidence="2" id="KW-0732">Signal</keyword>
<feature type="compositionally biased region" description="Basic residues" evidence="6">
    <location>
        <begin position="1855"/>
        <end position="1868"/>
    </location>
</feature>
<dbReference type="SUPFAM" id="SSF57196">
    <property type="entry name" value="EGF/Laminin"/>
    <property type="match status" value="2"/>
</dbReference>
<feature type="region of interest" description="Disordered" evidence="6">
    <location>
        <begin position="901"/>
        <end position="957"/>
    </location>
</feature>
<evidence type="ECO:0000313" key="8">
    <source>
        <dbReference type="Proteomes" id="UP000694888"/>
    </source>
</evidence>
<dbReference type="InterPro" id="IPR009030">
    <property type="entry name" value="Growth_fac_rcpt_cys_sf"/>
</dbReference>
<feature type="compositionally biased region" description="Basic and acidic residues" evidence="6">
    <location>
        <begin position="1686"/>
        <end position="1696"/>
    </location>
</feature>
<dbReference type="PROSITE" id="PS50026">
    <property type="entry name" value="EGF_3"/>
    <property type="match status" value="2"/>
</dbReference>
<accession>A0ABM0K1Z0</accession>
<dbReference type="InterPro" id="IPR052235">
    <property type="entry name" value="Nephronectin_domain"/>
</dbReference>
<keyword evidence="8" id="KW-1185">Reference proteome</keyword>
<feature type="region of interest" description="Disordered" evidence="6">
    <location>
        <begin position="1686"/>
        <end position="1712"/>
    </location>
</feature>
<evidence type="ECO:0000256" key="2">
    <source>
        <dbReference type="ARBA" id="ARBA00022729"/>
    </source>
</evidence>
<feature type="compositionally biased region" description="Basic and acidic residues" evidence="6">
    <location>
        <begin position="474"/>
        <end position="533"/>
    </location>
</feature>
<proteinExistence type="predicted"/>
<dbReference type="GeneID" id="101847898"/>
<feature type="region of interest" description="Disordered" evidence="6">
    <location>
        <begin position="1103"/>
        <end position="1135"/>
    </location>
</feature>
<reference evidence="9" key="1">
    <citation type="submission" date="2025-08" db="UniProtKB">
        <authorList>
            <consortium name="RefSeq"/>
        </authorList>
    </citation>
    <scope>IDENTIFICATION</scope>
</reference>
<feature type="compositionally biased region" description="Basic and acidic residues" evidence="6">
    <location>
        <begin position="1103"/>
        <end position="1130"/>
    </location>
</feature>
<dbReference type="InterPro" id="IPR001881">
    <property type="entry name" value="EGF-like_Ca-bd_dom"/>
</dbReference>
<dbReference type="PROSITE" id="PS00010">
    <property type="entry name" value="ASX_HYDROXYL"/>
    <property type="match status" value="1"/>
</dbReference>
<feature type="compositionally biased region" description="Basic and acidic residues" evidence="6">
    <location>
        <begin position="1390"/>
        <end position="1404"/>
    </location>
</feature>
<feature type="domain" description="EGF-like" evidence="7">
    <location>
        <begin position="2611"/>
        <end position="2642"/>
    </location>
</feature>
<dbReference type="InterPro" id="IPR049883">
    <property type="entry name" value="NOTCH1_EGF-like"/>
</dbReference>
<dbReference type="Gene3D" id="2.10.25.10">
    <property type="entry name" value="Laminin"/>
    <property type="match status" value="4"/>
</dbReference>
<feature type="region of interest" description="Disordered" evidence="6">
    <location>
        <begin position="1855"/>
        <end position="1880"/>
    </location>
</feature>
<feature type="compositionally biased region" description="Basic and acidic residues" evidence="6">
    <location>
        <begin position="198"/>
        <end position="218"/>
    </location>
</feature>
<dbReference type="RefSeq" id="XP_005106845.3">
    <property type="nucleotide sequence ID" value="XM_005106788.3"/>
</dbReference>
<feature type="region of interest" description="Disordered" evidence="6">
    <location>
        <begin position="343"/>
        <end position="426"/>
    </location>
</feature>
<evidence type="ECO:0000259" key="7">
    <source>
        <dbReference type="PROSITE" id="PS50026"/>
    </source>
</evidence>
<feature type="compositionally biased region" description="Basic and acidic residues" evidence="6">
    <location>
        <begin position="1947"/>
        <end position="1959"/>
    </location>
</feature>
<comment type="caution">
    <text evidence="5">Lacks conserved residue(s) required for the propagation of feature annotation.</text>
</comment>
<keyword evidence="4 5" id="KW-1015">Disulfide bond</keyword>
<dbReference type="SMART" id="SM00181">
    <property type="entry name" value="EGF"/>
    <property type="match status" value="7"/>
</dbReference>
<feature type="compositionally biased region" description="Basic and acidic residues" evidence="6">
    <location>
        <begin position="228"/>
        <end position="284"/>
    </location>
</feature>
<feature type="region of interest" description="Disordered" evidence="6">
    <location>
        <begin position="819"/>
        <end position="884"/>
    </location>
</feature>
<dbReference type="CDD" id="cd00054">
    <property type="entry name" value="EGF_CA"/>
    <property type="match status" value="5"/>
</dbReference>
<feature type="region of interest" description="Disordered" evidence="6">
    <location>
        <begin position="176"/>
        <end position="284"/>
    </location>
</feature>
<dbReference type="PROSITE" id="PS01186">
    <property type="entry name" value="EGF_2"/>
    <property type="match status" value="3"/>
</dbReference>
<feature type="region of interest" description="Disordered" evidence="6">
    <location>
        <begin position="1571"/>
        <end position="1616"/>
    </location>
</feature>
<evidence type="ECO:0000256" key="5">
    <source>
        <dbReference type="PROSITE-ProRule" id="PRU00076"/>
    </source>
</evidence>
<feature type="region of interest" description="Disordered" evidence="6">
    <location>
        <begin position="1329"/>
        <end position="1413"/>
    </location>
</feature>
<dbReference type="SMART" id="SM00179">
    <property type="entry name" value="EGF_CA"/>
    <property type="match status" value="5"/>
</dbReference>
<feature type="compositionally biased region" description="Basic and acidic residues" evidence="6">
    <location>
        <begin position="699"/>
        <end position="718"/>
    </location>
</feature>
<feature type="compositionally biased region" description="Basic and acidic residues" evidence="6">
    <location>
        <begin position="347"/>
        <end position="426"/>
    </location>
</feature>
<dbReference type="InterPro" id="IPR000152">
    <property type="entry name" value="EGF-type_Asp/Asn_hydroxyl_site"/>
</dbReference>
<feature type="domain" description="EGF-like" evidence="7">
    <location>
        <begin position="2684"/>
        <end position="2715"/>
    </location>
</feature>
<feature type="compositionally biased region" description="Basic and acidic residues" evidence="6">
    <location>
        <begin position="1047"/>
        <end position="1058"/>
    </location>
</feature>
<feature type="compositionally biased region" description="Polar residues" evidence="6">
    <location>
        <begin position="1261"/>
        <end position="1275"/>
    </location>
</feature>
<evidence type="ECO:0000256" key="1">
    <source>
        <dbReference type="ARBA" id="ARBA00022536"/>
    </source>
</evidence>
<keyword evidence="3" id="KW-0677">Repeat</keyword>
<feature type="compositionally biased region" description="Basic and acidic residues" evidence="6">
    <location>
        <begin position="553"/>
        <end position="612"/>
    </location>
</feature>
<feature type="compositionally biased region" description="Basic and acidic residues" evidence="6">
    <location>
        <begin position="1344"/>
        <end position="1375"/>
    </location>
</feature>
<dbReference type="PANTHER" id="PTHR24050">
    <property type="entry name" value="PA14 DOMAIN-CONTAINING PROTEIN"/>
    <property type="match status" value="1"/>
</dbReference>
<name>A0ABM0K1Z0_APLCA</name>
<feature type="region of interest" description="Disordered" evidence="6">
    <location>
        <begin position="1026"/>
        <end position="1066"/>
    </location>
</feature>
<feature type="compositionally biased region" description="Basic and acidic residues" evidence="6">
    <location>
        <begin position="835"/>
        <end position="844"/>
    </location>
</feature>
<feature type="region of interest" description="Disordered" evidence="6">
    <location>
        <begin position="1180"/>
        <end position="1304"/>
    </location>
</feature>
<feature type="region of interest" description="Disordered" evidence="6">
    <location>
        <begin position="308"/>
        <end position="330"/>
    </location>
</feature>
<dbReference type="InterPro" id="IPR000742">
    <property type="entry name" value="EGF"/>
</dbReference>